<evidence type="ECO:0000313" key="1">
    <source>
        <dbReference type="EMBL" id="JAH04103.1"/>
    </source>
</evidence>
<organism evidence="1">
    <name type="scientific">Anguilla anguilla</name>
    <name type="common">European freshwater eel</name>
    <name type="synonym">Muraena anguilla</name>
    <dbReference type="NCBI Taxonomy" id="7936"/>
    <lineage>
        <taxon>Eukaryota</taxon>
        <taxon>Metazoa</taxon>
        <taxon>Chordata</taxon>
        <taxon>Craniata</taxon>
        <taxon>Vertebrata</taxon>
        <taxon>Euteleostomi</taxon>
        <taxon>Actinopterygii</taxon>
        <taxon>Neopterygii</taxon>
        <taxon>Teleostei</taxon>
        <taxon>Anguilliformes</taxon>
        <taxon>Anguillidae</taxon>
        <taxon>Anguilla</taxon>
    </lineage>
</organism>
<sequence>MEQIHYKIAVNFQSVTQIVQIYIHLVRTTDQNCTNYLKTENSGPKPGIWKP</sequence>
<name>A0A0E9PJS2_ANGAN</name>
<reference evidence="1" key="2">
    <citation type="journal article" date="2015" name="Fish Shellfish Immunol.">
        <title>Early steps in the European eel (Anguilla anguilla)-Vibrio vulnificus interaction in the gills: Role of the RtxA13 toxin.</title>
        <authorList>
            <person name="Callol A."/>
            <person name="Pajuelo D."/>
            <person name="Ebbesson L."/>
            <person name="Teles M."/>
            <person name="MacKenzie S."/>
            <person name="Amaro C."/>
        </authorList>
    </citation>
    <scope>NUCLEOTIDE SEQUENCE</scope>
</reference>
<accession>A0A0E9PJS2</accession>
<protein>
    <submittedName>
        <fullName evidence="1">Uncharacterized protein</fullName>
    </submittedName>
</protein>
<dbReference type="AlphaFoldDB" id="A0A0E9PJS2"/>
<dbReference type="EMBL" id="GBXM01104474">
    <property type="protein sequence ID" value="JAH04103.1"/>
    <property type="molecule type" value="Transcribed_RNA"/>
</dbReference>
<reference evidence="1" key="1">
    <citation type="submission" date="2014-11" db="EMBL/GenBank/DDBJ databases">
        <authorList>
            <person name="Amaro Gonzalez C."/>
        </authorList>
    </citation>
    <scope>NUCLEOTIDE SEQUENCE</scope>
</reference>
<proteinExistence type="predicted"/>